<evidence type="ECO:0000313" key="2">
    <source>
        <dbReference type="Proteomes" id="UP000838756"/>
    </source>
</evidence>
<reference evidence="1" key="1">
    <citation type="submission" date="2022-03" db="EMBL/GenBank/DDBJ databases">
        <authorList>
            <person name="Lindestad O."/>
        </authorList>
    </citation>
    <scope>NUCLEOTIDE SEQUENCE</scope>
</reference>
<protein>
    <submittedName>
        <fullName evidence="1">Jg22855 protein</fullName>
    </submittedName>
</protein>
<dbReference type="AlphaFoldDB" id="A0A8S4R220"/>
<keyword evidence="2" id="KW-1185">Reference proteome</keyword>
<comment type="caution">
    <text evidence="1">The sequence shown here is derived from an EMBL/GenBank/DDBJ whole genome shotgun (WGS) entry which is preliminary data.</text>
</comment>
<dbReference type="OrthoDB" id="6927008at2759"/>
<name>A0A8S4R220_9NEOP</name>
<dbReference type="Proteomes" id="UP000838756">
    <property type="component" value="Unassembled WGS sequence"/>
</dbReference>
<sequence>MILTAQRLSDQVRAIQRRHLLDKAQLERLRLALPQIDAISKRSYMSDGVDLEDTIVMYRYKPLNLRLKQPHVPNNTLTNMA</sequence>
<accession>A0A8S4R220</accession>
<evidence type="ECO:0000313" key="1">
    <source>
        <dbReference type="EMBL" id="CAH2227280.1"/>
    </source>
</evidence>
<organism evidence="1 2">
    <name type="scientific">Pararge aegeria aegeria</name>
    <dbReference type="NCBI Taxonomy" id="348720"/>
    <lineage>
        <taxon>Eukaryota</taxon>
        <taxon>Metazoa</taxon>
        <taxon>Ecdysozoa</taxon>
        <taxon>Arthropoda</taxon>
        <taxon>Hexapoda</taxon>
        <taxon>Insecta</taxon>
        <taxon>Pterygota</taxon>
        <taxon>Neoptera</taxon>
        <taxon>Endopterygota</taxon>
        <taxon>Lepidoptera</taxon>
        <taxon>Glossata</taxon>
        <taxon>Ditrysia</taxon>
        <taxon>Papilionoidea</taxon>
        <taxon>Nymphalidae</taxon>
        <taxon>Satyrinae</taxon>
        <taxon>Satyrini</taxon>
        <taxon>Parargina</taxon>
        <taxon>Pararge</taxon>
    </lineage>
</organism>
<gene>
    <name evidence="1" type="primary">jg22855</name>
    <name evidence="1" type="ORF">PAEG_LOCUS7809</name>
</gene>
<dbReference type="EMBL" id="CAKXAJ010022781">
    <property type="protein sequence ID" value="CAH2227280.1"/>
    <property type="molecule type" value="Genomic_DNA"/>
</dbReference>
<proteinExistence type="predicted"/>